<proteinExistence type="predicted"/>
<evidence type="ECO:0008006" key="4">
    <source>
        <dbReference type="Google" id="ProtNLM"/>
    </source>
</evidence>
<feature type="region of interest" description="Disordered" evidence="1">
    <location>
        <begin position="1"/>
        <end position="25"/>
    </location>
</feature>
<evidence type="ECO:0000256" key="1">
    <source>
        <dbReference type="SAM" id="MobiDB-lite"/>
    </source>
</evidence>
<name>A0ABV9A535_9ACTN</name>
<accession>A0ABV9A535</accession>
<sequence length="96" mass="9902">MAQQISGLRRLPFGEPGGRSGYTPVGGDSIVTALADAMEAQAIEDAEKVLSLARDAIGPDGGDEKTVRFAAARLCEALSAALAVAHARGERLPIVE</sequence>
<reference evidence="3" key="1">
    <citation type="journal article" date="2019" name="Int. J. Syst. Evol. Microbiol.">
        <title>The Global Catalogue of Microorganisms (GCM) 10K type strain sequencing project: providing services to taxonomists for standard genome sequencing and annotation.</title>
        <authorList>
            <consortium name="The Broad Institute Genomics Platform"/>
            <consortium name="The Broad Institute Genome Sequencing Center for Infectious Disease"/>
            <person name="Wu L."/>
            <person name="Ma J."/>
        </authorList>
    </citation>
    <scope>NUCLEOTIDE SEQUENCE [LARGE SCALE GENOMIC DNA]</scope>
    <source>
        <strain evidence="3">CGMCC 4.7357</strain>
    </source>
</reference>
<dbReference type="EMBL" id="JBHSFH010000004">
    <property type="protein sequence ID" value="MFC4494016.1"/>
    <property type="molecule type" value="Genomic_DNA"/>
</dbReference>
<keyword evidence="3" id="KW-1185">Reference proteome</keyword>
<evidence type="ECO:0000313" key="2">
    <source>
        <dbReference type="EMBL" id="MFC4494016.1"/>
    </source>
</evidence>
<comment type="caution">
    <text evidence="2">The sequence shown here is derived from an EMBL/GenBank/DDBJ whole genome shotgun (WGS) entry which is preliminary data.</text>
</comment>
<organism evidence="2 3">
    <name type="scientific">Streptomyces ovatisporus</name>
    <dbReference type="NCBI Taxonomy" id="1128682"/>
    <lineage>
        <taxon>Bacteria</taxon>
        <taxon>Bacillati</taxon>
        <taxon>Actinomycetota</taxon>
        <taxon>Actinomycetes</taxon>
        <taxon>Kitasatosporales</taxon>
        <taxon>Streptomycetaceae</taxon>
        <taxon>Streptomyces</taxon>
    </lineage>
</organism>
<evidence type="ECO:0000313" key="3">
    <source>
        <dbReference type="Proteomes" id="UP001595997"/>
    </source>
</evidence>
<dbReference type="Proteomes" id="UP001595997">
    <property type="component" value="Unassembled WGS sequence"/>
</dbReference>
<dbReference type="RefSeq" id="WP_386444209.1">
    <property type="nucleotide sequence ID" value="NZ_JBHSFH010000004.1"/>
</dbReference>
<gene>
    <name evidence="2" type="ORF">ACFPA8_07710</name>
</gene>
<protein>
    <recommendedName>
        <fullName evidence="4">DUF3077 domain-containing protein</fullName>
    </recommendedName>
</protein>